<dbReference type="InterPro" id="IPR036047">
    <property type="entry name" value="F-box-like_dom_sf"/>
</dbReference>
<dbReference type="GO" id="GO:0019005">
    <property type="term" value="C:SCF ubiquitin ligase complex"/>
    <property type="evidence" value="ECO:0007669"/>
    <property type="project" value="InterPro"/>
</dbReference>
<feature type="domain" description="F-box" evidence="2">
    <location>
        <begin position="31"/>
        <end position="71"/>
    </location>
</feature>
<evidence type="ECO:0000256" key="1">
    <source>
        <dbReference type="SAM" id="MobiDB-lite"/>
    </source>
</evidence>
<dbReference type="AlphaFoldDB" id="A0A6V7PNQ9"/>
<dbReference type="GO" id="GO:0009937">
    <property type="term" value="P:regulation of gibberellic acid mediated signaling pathway"/>
    <property type="evidence" value="ECO:0007669"/>
    <property type="project" value="InterPro"/>
</dbReference>
<dbReference type="GO" id="GO:0009740">
    <property type="term" value="P:gibberellic acid mediated signaling pathway"/>
    <property type="evidence" value="ECO:0007669"/>
    <property type="project" value="TreeGrafter"/>
</dbReference>
<feature type="region of interest" description="Disordered" evidence="1">
    <location>
        <begin position="1"/>
        <end position="24"/>
    </location>
</feature>
<proteinExistence type="predicted"/>
<dbReference type="Gene3D" id="1.20.1280.50">
    <property type="match status" value="1"/>
</dbReference>
<evidence type="ECO:0000313" key="3">
    <source>
        <dbReference type="EMBL" id="CAD1832480.1"/>
    </source>
</evidence>
<dbReference type="Pfam" id="PF12937">
    <property type="entry name" value="F-box-like"/>
    <property type="match status" value="1"/>
</dbReference>
<dbReference type="PANTHER" id="PTHR47750:SF1">
    <property type="entry name" value="F-BOX PROTEIN SNE"/>
    <property type="match status" value="1"/>
</dbReference>
<gene>
    <name evidence="3" type="ORF">CB5_LOCUS15691</name>
</gene>
<feature type="compositionally biased region" description="Low complexity" evidence="1">
    <location>
        <begin position="1"/>
        <end position="13"/>
    </location>
</feature>
<sequence length="198" mass="21636">MVATLQQQQQQQQQEEEGGGDGGISINNNVDLLAEILGRLDARSLAVAARVCRLWAAVTRRDILWESLCLRRMPSPSPPLPPAPSSPPSAVFNILLEQKASNFFPELGGKGVSPPLPPLPRPGPRPARRAANRAERWAGEPWPIHLDRAEAQAQLSVSLSLFLSLFSIDCYERLGPARQRPASLLFLCRPVDLARSGP</sequence>
<dbReference type="InterPro" id="IPR001810">
    <property type="entry name" value="F-box_dom"/>
</dbReference>
<dbReference type="SUPFAM" id="SSF81383">
    <property type="entry name" value="F-box domain"/>
    <property type="match status" value="1"/>
</dbReference>
<organism evidence="3">
    <name type="scientific">Ananas comosus var. bracteatus</name>
    <name type="common">red pineapple</name>
    <dbReference type="NCBI Taxonomy" id="296719"/>
    <lineage>
        <taxon>Eukaryota</taxon>
        <taxon>Viridiplantae</taxon>
        <taxon>Streptophyta</taxon>
        <taxon>Embryophyta</taxon>
        <taxon>Tracheophyta</taxon>
        <taxon>Spermatophyta</taxon>
        <taxon>Magnoliopsida</taxon>
        <taxon>Liliopsida</taxon>
        <taxon>Poales</taxon>
        <taxon>Bromeliaceae</taxon>
        <taxon>Bromelioideae</taxon>
        <taxon>Ananas</taxon>
    </lineage>
</organism>
<dbReference type="PANTHER" id="PTHR47750">
    <property type="entry name" value="F-BOX PROTEIN SNE"/>
    <property type="match status" value="1"/>
</dbReference>
<dbReference type="EMBL" id="LR862150">
    <property type="protein sequence ID" value="CAD1832480.1"/>
    <property type="molecule type" value="Genomic_DNA"/>
</dbReference>
<reference evidence="3" key="1">
    <citation type="submission" date="2020-07" db="EMBL/GenBank/DDBJ databases">
        <authorList>
            <person name="Lin J."/>
        </authorList>
    </citation>
    <scope>NUCLEOTIDE SEQUENCE</scope>
</reference>
<evidence type="ECO:0000259" key="2">
    <source>
        <dbReference type="Pfam" id="PF12937"/>
    </source>
</evidence>
<protein>
    <recommendedName>
        <fullName evidence="2">F-box domain-containing protein</fullName>
    </recommendedName>
</protein>
<dbReference type="InterPro" id="IPR044184">
    <property type="entry name" value="SNE/GID2"/>
</dbReference>
<accession>A0A6V7PNQ9</accession>
<name>A0A6V7PNQ9_ANACO</name>